<name>A0A9P8AN23_9AGAR</name>
<dbReference type="RefSeq" id="XP_043033952.1">
    <property type="nucleotide sequence ID" value="XM_043177961.1"/>
</dbReference>
<proteinExistence type="predicted"/>
<accession>A0A9P8AN23</accession>
<evidence type="ECO:0000313" key="2">
    <source>
        <dbReference type="Proteomes" id="UP000812287"/>
    </source>
</evidence>
<dbReference type="Proteomes" id="UP000812287">
    <property type="component" value="Unassembled WGS sequence"/>
</dbReference>
<dbReference type="GeneID" id="66100248"/>
<reference evidence="1" key="1">
    <citation type="submission" date="2020-11" db="EMBL/GenBank/DDBJ databases">
        <title>Adaptations for nitrogen fixation in a non-lichenized fungal sporocarp promotes dispersal by wood-feeding termites.</title>
        <authorList>
            <consortium name="DOE Joint Genome Institute"/>
            <person name="Koch R.A."/>
            <person name="Yoon G."/>
            <person name="Arayal U."/>
            <person name="Lail K."/>
            <person name="Amirebrahimi M."/>
            <person name="Labutti K."/>
            <person name="Lipzen A."/>
            <person name="Riley R."/>
            <person name="Barry K."/>
            <person name="Henrissat B."/>
            <person name="Grigoriev I.V."/>
            <person name="Herr J.R."/>
            <person name="Aime M.C."/>
        </authorList>
    </citation>
    <scope>NUCLEOTIDE SEQUENCE</scope>
    <source>
        <strain evidence="1">MCA 3950</strain>
    </source>
</reference>
<keyword evidence="2" id="KW-1185">Reference proteome</keyword>
<dbReference type="EMBL" id="MU250571">
    <property type="protein sequence ID" value="KAG7440452.1"/>
    <property type="molecule type" value="Genomic_DNA"/>
</dbReference>
<protein>
    <submittedName>
        <fullName evidence="1">Uncharacterized protein</fullName>
    </submittedName>
</protein>
<organism evidence="1 2">
    <name type="scientific">Guyanagaster necrorhizus</name>
    <dbReference type="NCBI Taxonomy" id="856835"/>
    <lineage>
        <taxon>Eukaryota</taxon>
        <taxon>Fungi</taxon>
        <taxon>Dikarya</taxon>
        <taxon>Basidiomycota</taxon>
        <taxon>Agaricomycotina</taxon>
        <taxon>Agaricomycetes</taxon>
        <taxon>Agaricomycetidae</taxon>
        <taxon>Agaricales</taxon>
        <taxon>Marasmiineae</taxon>
        <taxon>Physalacriaceae</taxon>
        <taxon>Guyanagaster</taxon>
    </lineage>
</organism>
<gene>
    <name evidence="1" type="ORF">BT62DRAFT_1012669</name>
</gene>
<evidence type="ECO:0000313" key="1">
    <source>
        <dbReference type="EMBL" id="KAG7440452.1"/>
    </source>
</evidence>
<dbReference type="AlphaFoldDB" id="A0A9P8AN23"/>
<comment type="caution">
    <text evidence="1">The sequence shown here is derived from an EMBL/GenBank/DDBJ whole genome shotgun (WGS) entry which is preliminary data.</text>
</comment>
<sequence>MGVTTSPEYWRSLVRLMGPEAVNAAMPTTLCQVGICSYLQWESRVGGDAGILYCQVPWFVYRSGMTMMISLLKIGHSECNDLVGVKVVSVEHQKGRWMQLTFWLETVKMLYPKFRGPVFPFLFARPRVRKVGGILYIVIPPDGMRHTYGPRLLETIPCDDYPASNCPRILASDADADADARYLGNKSG</sequence>